<keyword evidence="3 8" id="KW-0347">Helicase</keyword>
<dbReference type="SMART" id="SM01142">
    <property type="entry name" value="DSHCT"/>
    <property type="match status" value="1"/>
</dbReference>
<feature type="domain" description="Helicase ATP-binding" evidence="6">
    <location>
        <begin position="44"/>
        <end position="201"/>
    </location>
</feature>
<dbReference type="GO" id="GO:0005524">
    <property type="term" value="F:ATP binding"/>
    <property type="evidence" value="ECO:0007669"/>
    <property type="project" value="UniProtKB-KW"/>
</dbReference>
<dbReference type="Proteomes" id="UP000470875">
    <property type="component" value="Unassembled WGS sequence"/>
</dbReference>
<protein>
    <submittedName>
        <fullName evidence="8">DEAD/DEAH box helicase</fullName>
    </submittedName>
</protein>
<dbReference type="Gene3D" id="1.10.3380.30">
    <property type="match status" value="1"/>
</dbReference>
<comment type="caution">
    <text evidence="8">The sequence shown here is derived from an EMBL/GenBank/DDBJ whole genome shotgun (WGS) entry which is preliminary data.</text>
</comment>
<feature type="coiled-coil region" evidence="5">
    <location>
        <begin position="496"/>
        <end position="547"/>
    </location>
</feature>
<dbReference type="Gene3D" id="3.40.50.300">
    <property type="entry name" value="P-loop containing nucleotide triphosphate hydrolases"/>
    <property type="match status" value="2"/>
</dbReference>
<dbReference type="Pfam" id="PF00271">
    <property type="entry name" value="Helicase_C"/>
    <property type="match status" value="1"/>
</dbReference>
<dbReference type="Pfam" id="PF00270">
    <property type="entry name" value="DEAD"/>
    <property type="match status" value="1"/>
</dbReference>
<keyword evidence="4" id="KW-0067">ATP-binding</keyword>
<dbReference type="GO" id="GO:0055087">
    <property type="term" value="C:Ski complex"/>
    <property type="evidence" value="ECO:0007669"/>
    <property type="project" value="TreeGrafter"/>
</dbReference>
<dbReference type="InterPro" id="IPR050699">
    <property type="entry name" value="RNA-DNA_Helicase"/>
</dbReference>
<evidence type="ECO:0000256" key="4">
    <source>
        <dbReference type="ARBA" id="ARBA00022840"/>
    </source>
</evidence>
<dbReference type="PROSITE" id="PS51192">
    <property type="entry name" value="HELICASE_ATP_BIND_1"/>
    <property type="match status" value="1"/>
</dbReference>
<dbReference type="InterPro" id="IPR048392">
    <property type="entry name" value="MTR4-like_stalk"/>
</dbReference>
<dbReference type="AlphaFoldDB" id="A0A6N7W639"/>
<keyword evidence="9" id="KW-1185">Reference proteome</keyword>
<evidence type="ECO:0000256" key="2">
    <source>
        <dbReference type="ARBA" id="ARBA00022801"/>
    </source>
</evidence>
<evidence type="ECO:0000256" key="1">
    <source>
        <dbReference type="ARBA" id="ARBA00022741"/>
    </source>
</evidence>
<dbReference type="GO" id="GO:0004386">
    <property type="term" value="F:helicase activity"/>
    <property type="evidence" value="ECO:0007669"/>
    <property type="project" value="UniProtKB-KW"/>
</dbReference>
<proteinExistence type="predicted"/>
<dbReference type="InterPro" id="IPR012961">
    <property type="entry name" value="Ski2/MTR4_C"/>
</dbReference>
<evidence type="ECO:0000256" key="3">
    <source>
        <dbReference type="ARBA" id="ARBA00022806"/>
    </source>
</evidence>
<dbReference type="InterPro" id="IPR011545">
    <property type="entry name" value="DEAD/DEAH_box_helicase_dom"/>
</dbReference>
<evidence type="ECO:0000313" key="9">
    <source>
        <dbReference type="Proteomes" id="UP000470875"/>
    </source>
</evidence>
<dbReference type="SMART" id="SM00487">
    <property type="entry name" value="DEXDc"/>
    <property type="match status" value="1"/>
</dbReference>
<reference evidence="8 9" key="1">
    <citation type="submission" date="2019-08" db="EMBL/GenBank/DDBJ databases">
        <title>In-depth cultivation of the pig gut microbiome towards novel bacterial diversity and tailored functional studies.</title>
        <authorList>
            <person name="Wylensek D."/>
            <person name="Hitch T.C.A."/>
            <person name="Clavel T."/>
        </authorList>
    </citation>
    <scope>NUCLEOTIDE SEQUENCE [LARGE SCALE GENOMIC DNA]</scope>
    <source>
        <strain evidence="8 9">WB03_NA08</strain>
    </source>
</reference>
<dbReference type="PANTHER" id="PTHR12131">
    <property type="entry name" value="ATP-DEPENDENT RNA AND DNA HELICASE"/>
    <property type="match status" value="1"/>
</dbReference>
<dbReference type="CDD" id="cd18795">
    <property type="entry name" value="SF2_C_Ski2"/>
    <property type="match status" value="1"/>
</dbReference>
<organism evidence="8 9">
    <name type="scientific">Scrofimicrobium canadense</name>
    <dbReference type="NCBI Taxonomy" id="2652290"/>
    <lineage>
        <taxon>Bacteria</taxon>
        <taxon>Bacillati</taxon>
        <taxon>Actinomycetota</taxon>
        <taxon>Actinomycetes</taxon>
        <taxon>Actinomycetales</taxon>
        <taxon>Actinomycetaceae</taxon>
        <taxon>Scrofimicrobium</taxon>
    </lineage>
</organism>
<dbReference type="InterPro" id="IPR014001">
    <property type="entry name" value="Helicase_ATP-bd"/>
</dbReference>
<dbReference type="PANTHER" id="PTHR12131:SF1">
    <property type="entry name" value="ATP-DEPENDENT RNA HELICASE SUPV3L1, MITOCHONDRIAL-RELATED"/>
    <property type="match status" value="1"/>
</dbReference>
<dbReference type="InterPro" id="IPR001650">
    <property type="entry name" value="Helicase_C-like"/>
</dbReference>
<sequence length="899" mass="99142">MNDDLSPAERMERFRDFQTREKTGVNSFVESLPFTPDSFQVEALEALAEGFSVLVAAPTGAGKTVVGEGGVHMALSSGGRAFYTTPIKALSNQKFREFCERFGPQRVGLLTGDTSINPQADVVVMTTEVLRNMIYAGADLRNLRMVVLDEIHYLADRVRGPVWEEVLIQLPEHVQTVSLSATVSNLEEFGQWLSEVRGNCKIVVSYKRPVPLYQHMMVGKRIYNLYADENAQARAESGAPPRLNPQLLADIAEHAPRKGRRPIPSLVNRPKVARAVQRVGFLPMIEFIFSRAACDEAVSSLLLEGLSFTTEKEQKQIAAIAEQATQAIPIADHGILGLASLQSALENGIAAHHAGMLPILKETVEKLFSLGLVKVVFATETLALGINMPARTVVIESLEKWNGSEHVRLSPGEYTQLTGRAGRRGIDVEGHAVVLGRGVVSAEEVAQLATRHSYPLKSAFFPGYNMVVNLLSRADVEQARRVLESSFAQFQADDAIVGLAAKLRKAEAKLHSVQERIACSKGDAAEYFGLREDLTRAQKELSRASREGNIVFATKTLRKSKPGQVIHYRKGRRWRSAVVVVGADRSFDTPLIRVVGEDAKVFTLGPADMARGPHVVGHMRVPSGGARRLRDRQSVAKQVRSIAKNASHPREITNPTMLRLSEEISDIELRLRSHPVHSCPDRELHAVPGHEWVRLERECRRLRNQINSRTSSIAAEFDQVRQVLHELKFLEADEVTGRGTDLRRIFGERDLLVALAFSRGVFNQLTAQELAGFACCLAYEPRSDVGGMDPYIPTPALRQAWADLGKAFRDVSSAEKTAGLERTSAPAGDLIDITYRWAGGATLSSILPDAEITGGDFVRWMRQTVDLLQQLTRLGDAKFSARANEACSLLRRGVVAWSE</sequence>
<keyword evidence="2" id="KW-0378">Hydrolase</keyword>
<dbReference type="Pfam" id="PF08148">
    <property type="entry name" value="DSHCT"/>
    <property type="match status" value="1"/>
</dbReference>
<feature type="domain" description="Helicase C-terminal" evidence="7">
    <location>
        <begin position="274"/>
        <end position="472"/>
    </location>
</feature>
<dbReference type="InterPro" id="IPR027417">
    <property type="entry name" value="P-loop_NTPase"/>
</dbReference>
<dbReference type="EMBL" id="VULO01000004">
    <property type="protein sequence ID" value="MSS83902.1"/>
    <property type="molecule type" value="Genomic_DNA"/>
</dbReference>
<dbReference type="PROSITE" id="PS51194">
    <property type="entry name" value="HELICASE_CTER"/>
    <property type="match status" value="1"/>
</dbReference>
<evidence type="ECO:0000313" key="8">
    <source>
        <dbReference type="EMBL" id="MSS83902.1"/>
    </source>
</evidence>
<dbReference type="GO" id="GO:0070478">
    <property type="term" value="P:nuclear-transcribed mRNA catabolic process, 3'-5' exonucleolytic nonsense-mediated decay"/>
    <property type="evidence" value="ECO:0007669"/>
    <property type="project" value="TreeGrafter"/>
</dbReference>
<dbReference type="Pfam" id="PF26090">
    <property type="entry name" value="SH3_HelY"/>
    <property type="match status" value="1"/>
</dbReference>
<gene>
    <name evidence="8" type="ORF">FYJ24_03815</name>
</gene>
<dbReference type="GO" id="GO:0003676">
    <property type="term" value="F:nucleic acid binding"/>
    <property type="evidence" value="ECO:0007669"/>
    <property type="project" value="InterPro"/>
</dbReference>
<dbReference type="RefSeq" id="WP_154543780.1">
    <property type="nucleotide sequence ID" value="NZ_VULO01000004.1"/>
</dbReference>
<dbReference type="InterPro" id="IPR058621">
    <property type="entry name" value="SH3_HelY"/>
</dbReference>
<evidence type="ECO:0000259" key="7">
    <source>
        <dbReference type="PROSITE" id="PS51194"/>
    </source>
</evidence>
<keyword evidence="1" id="KW-0547">Nucleotide-binding</keyword>
<dbReference type="GO" id="GO:0016787">
    <property type="term" value="F:hydrolase activity"/>
    <property type="evidence" value="ECO:0007669"/>
    <property type="project" value="UniProtKB-KW"/>
</dbReference>
<evidence type="ECO:0000259" key="6">
    <source>
        <dbReference type="PROSITE" id="PS51192"/>
    </source>
</evidence>
<dbReference type="SMART" id="SM00490">
    <property type="entry name" value="HELICc"/>
    <property type="match status" value="1"/>
</dbReference>
<name>A0A6N7W639_9ACTO</name>
<accession>A0A6N7W639</accession>
<evidence type="ECO:0000256" key="5">
    <source>
        <dbReference type="SAM" id="Coils"/>
    </source>
</evidence>
<dbReference type="Pfam" id="PF21408">
    <property type="entry name" value="MTR4-like_stalk"/>
    <property type="match status" value="1"/>
</dbReference>
<keyword evidence="5" id="KW-0175">Coiled coil</keyword>
<dbReference type="SUPFAM" id="SSF52540">
    <property type="entry name" value="P-loop containing nucleoside triphosphate hydrolases"/>
    <property type="match status" value="1"/>
</dbReference>